<dbReference type="OrthoDB" id="1931671at2759"/>
<dbReference type="AlphaFoldDB" id="A0A394DJG1"/>
<dbReference type="PANTHER" id="PTHR32054">
    <property type="entry name" value="HEAVY CHAIN, PUTATIVE, EXPRESSED-RELATED-RELATED"/>
    <property type="match status" value="1"/>
</dbReference>
<evidence type="ECO:0000256" key="1">
    <source>
        <dbReference type="ARBA" id="ARBA00005485"/>
    </source>
</evidence>
<proteinExistence type="inferred from homology"/>
<name>A0A394DJG1_LUPAN</name>
<dbReference type="GO" id="GO:0005829">
    <property type="term" value="C:cytosol"/>
    <property type="evidence" value="ECO:0007669"/>
    <property type="project" value="TreeGrafter"/>
</dbReference>
<evidence type="ECO:0000313" key="5">
    <source>
        <dbReference type="EMBL" id="OIW20271.1"/>
    </source>
</evidence>
<dbReference type="InterPro" id="IPR008545">
    <property type="entry name" value="Web"/>
</dbReference>
<feature type="coiled-coil region" evidence="3">
    <location>
        <begin position="309"/>
        <end position="385"/>
    </location>
</feature>
<dbReference type="EMBL" id="MLAU01007327">
    <property type="protein sequence ID" value="OIW20271.1"/>
    <property type="molecule type" value="Genomic_DNA"/>
</dbReference>
<keyword evidence="6" id="KW-1185">Reference proteome</keyword>
<feature type="coiled-coil region" evidence="3">
    <location>
        <begin position="419"/>
        <end position="446"/>
    </location>
</feature>
<feature type="region of interest" description="Disordered" evidence="4">
    <location>
        <begin position="1"/>
        <end position="46"/>
    </location>
</feature>
<feature type="compositionally biased region" description="Polar residues" evidence="4">
    <location>
        <begin position="851"/>
        <end position="861"/>
    </location>
</feature>
<dbReference type="GO" id="GO:0009904">
    <property type="term" value="P:chloroplast accumulation movement"/>
    <property type="evidence" value="ECO:0007669"/>
    <property type="project" value="TreeGrafter"/>
</dbReference>
<keyword evidence="2 3" id="KW-0175">Coiled coil</keyword>
<gene>
    <name evidence="5" type="ORF">TanjilG_08231</name>
</gene>
<dbReference type="PANTHER" id="PTHR32054:SF43">
    <property type="entry name" value="WEB FAMILY PROTEIN-RELATED"/>
    <property type="match status" value="1"/>
</dbReference>
<feature type="compositionally biased region" description="Basic and acidic residues" evidence="4">
    <location>
        <begin position="551"/>
        <end position="569"/>
    </location>
</feature>
<dbReference type="Proteomes" id="UP000188354">
    <property type="component" value="Unassembled WGS sequence"/>
</dbReference>
<accession>A0A394DJG1</accession>
<feature type="coiled-coil region" evidence="3">
    <location>
        <begin position="500"/>
        <end position="544"/>
    </location>
</feature>
<dbReference type="Pfam" id="PF05701">
    <property type="entry name" value="WEMBL"/>
    <property type="match status" value="1"/>
</dbReference>
<reference evidence="5 6" key="1">
    <citation type="journal article" date="2017" name="Plant Biotechnol. J.">
        <title>A comprehensive draft genome sequence for lupin (Lupinus angustifolius), an emerging health food: insights into plant-microbe interactions and legume evolution.</title>
        <authorList>
            <person name="Hane J.K."/>
            <person name="Ming Y."/>
            <person name="Kamphuis L.G."/>
            <person name="Nelson M.N."/>
            <person name="Garg G."/>
            <person name="Atkins C.A."/>
            <person name="Bayer P.E."/>
            <person name="Bravo A."/>
            <person name="Bringans S."/>
            <person name="Cannon S."/>
            <person name="Edwards D."/>
            <person name="Foley R."/>
            <person name="Gao L.L."/>
            <person name="Harrison M.J."/>
            <person name="Huang W."/>
            <person name="Hurgobin B."/>
            <person name="Li S."/>
            <person name="Liu C.W."/>
            <person name="McGrath A."/>
            <person name="Morahan G."/>
            <person name="Murray J."/>
            <person name="Weller J."/>
            <person name="Jian J."/>
            <person name="Singh K.B."/>
        </authorList>
    </citation>
    <scope>NUCLEOTIDE SEQUENCE [LARGE SCALE GENOMIC DNA]</scope>
    <source>
        <strain evidence="6">cv. Tanjil</strain>
        <tissue evidence="5">Whole plant</tissue>
    </source>
</reference>
<feature type="compositionally biased region" description="Low complexity" evidence="4">
    <location>
        <begin position="11"/>
        <end position="20"/>
    </location>
</feature>
<sequence>MEDVESKAHSKSSSTSAEAELISLAETPKENVEVTNPHDNHSSIEGSINTFSNNVVELETHLLVTELSELAMSPNVYEGQILGQGEYLPIDNSASPSNATMVHVTEQSHQGTVAANFEPGALEDIFKGQQVDGFAVTSISDVDNLMKLSTSSSETKELHNELKELKINLPETEFTDVHIDSSASSSIPNATDYVIEESQQGTAAANFEPGSLEDIFKVHQVDGSNVSAGSDIDNQMKLLDSPSETKQLENEIDSPQTKVTDVAVGALDLPTLSKQMAARKALIDTTAPFESVKEAVSKFGGIVDWKAHRMQTVEKRKIVEQELQKVQEEIPVYRKRSEASEQEKVQVLQELDSTKRLIEELKLNLERAETEEHQARQDSELAKLRVEEMEQGIAEESSVAAKAQLEVAKARYTASIMDLTSVREELDALRKEYASLVIEKDEAMTKAEEVVGASKQVEKTVEDLTIELISTKELLESAHAAHMEAEEQQIGTVMARDQDSLNWEKELKQAEEEVKRLNQKIESAKDLKSKLDKASTLLLDLKAELNSYTDSKSDGGEGESKGEPEKKTQTEIQAAVASAKKELEEVKLNIEKETSEVKHLKISAISLKDELEQNKSALASIRQREGMASITVASLEAELDKTRSEIALVLNNEQQGRERMAQLPKKLQQAAEEANRANLLAQAAREELRKVKEGADQAKAGETTMKSRLLAAQKEIEAARASERLAIAAIKALQESESARRNNEFDASSGVTLSLEEYYQLSKQAHQAEEEANMRVAAVNLEIELAKESELKTLKKLNEVNREMSERRESLKIAMNKAEKAKEEKLGVEQELRKWRSEHEKRRKAGELSKGTVNQIKNQKASLDDRSKEAKNLDQSHNAAIPVQYLSSPKAYVHANSNATGSSLDTAIVKKKKKKSFFPRILMFFARRKSHSTH</sequence>
<evidence type="ECO:0008006" key="7">
    <source>
        <dbReference type="Google" id="ProtNLM"/>
    </source>
</evidence>
<evidence type="ECO:0000256" key="3">
    <source>
        <dbReference type="SAM" id="Coils"/>
    </source>
</evidence>
<feature type="coiled-coil region" evidence="3">
    <location>
        <begin position="632"/>
        <end position="701"/>
    </location>
</feature>
<feature type="compositionally biased region" description="Basic and acidic residues" evidence="4">
    <location>
        <begin position="27"/>
        <end position="42"/>
    </location>
</feature>
<evidence type="ECO:0000256" key="2">
    <source>
        <dbReference type="ARBA" id="ARBA00023054"/>
    </source>
</evidence>
<feature type="region of interest" description="Disordered" evidence="4">
    <location>
        <begin position="548"/>
        <end position="569"/>
    </location>
</feature>
<dbReference type="STRING" id="3871.A0A394DJG1"/>
<dbReference type="KEGG" id="lang:109338031"/>
<feature type="region of interest" description="Disordered" evidence="4">
    <location>
        <begin position="836"/>
        <end position="870"/>
    </location>
</feature>
<protein>
    <recommendedName>
        <fullName evidence="7">Protein WEAK CHLOROPLAST MOVEMENT UNDER BLUE LIGHT 1</fullName>
    </recommendedName>
</protein>
<dbReference type="Gramene" id="OIW20271">
    <property type="protein sequence ID" value="OIW20271"/>
    <property type="gene ID" value="TanjilG_08231"/>
</dbReference>
<evidence type="ECO:0000313" key="6">
    <source>
        <dbReference type="Proteomes" id="UP000188354"/>
    </source>
</evidence>
<evidence type="ECO:0000256" key="4">
    <source>
        <dbReference type="SAM" id="MobiDB-lite"/>
    </source>
</evidence>
<dbReference type="GO" id="GO:0009903">
    <property type="term" value="P:chloroplast avoidance movement"/>
    <property type="evidence" value="ECO:0007669"/>
    <property type="project" value="TreeGrafter"/>
</dbReference>
<feature type="coiled-coil region" evidence="3">
    <location>
        <begin position="569"/>
        <end position="603"/>
    </location>
</feature>
<comment type="caution">
    <text evidence="5">The sequence shown here is derived from an EMBL/GenBank/DDBJ whole genome shotgun (WGS) entry which is preliminary data.</text>
</comment>
<organism evidence="5 6">
    <name type="scientific">Lupinus angustifolius</name>
    <name type="common">Narrow-leaved blue lupine</name>
    <dbReference type="NCBI Taxonomy" id="3871"/>
    <lineage>
        <taxon>Eukaryota</taxon>
        <taxon>Viridiplantae</taxon>
        <taxon>Streptophyta</taxon>
        <taxon>Embryophyta</taxon>
        <taxon>Tracheophyta</taxon>
        <taxon>Spermatophyta</taxon>
        <taxon>Magnoliopsida</taxon>
        <taxon>eudicotyledons</taxon>
        <taxon>Gunneridae</taxon>
        <taxon>Pentapetalae</taxon>
        <taxon>rosids</taxon>
        <taxon>fabids</taxon>
        <taxon>Fabales</taxon>
        <taxon>Fabaceae</taxon>
        <taxon>Papilionoideae</taxon>
        <taxon>50 kb inversion clade</taxon>
        <taxon>genistoids sensu lato</taxon>
        <taxon>core genistoids</taxon>
        <taxon>Genisteae</taxon>
        <taxon>Lupinus</taxon>
    </lineage>
</organism>
<comment type="similarity">
    <text evidence="1">Belongs to the WEB family.</text>
</comment>